<evidence type="ECO:0000313" key="3">
    <source>
        <dbReference type="Proteomes" id="UP000032702"/>
    </source>
</evidence>
<reference evidence="2 3" key="1">
    <citation type="submission" date="2006-04" db="EMBL/GenBank/DDBJ databases">
        <authorList>
            <person name="Nierman W.C."/>
        </authorList>
    </citation>
    <scope>NUCLEOTIDE SEQUENCE [LARGE SCALE GENOMIC DNA]</scope>
    <source>
        <strain evidence="2 3">DW4/3-1</strain>
    </source>
</reference>
<name>Q096K9_STIAD</name>
<organism evidence="2 3">
    <name type="scientific">Stigmatella aurantiaca (strain DW4/3-1)</name>
    <dbReference type="NCBI Taxonomy" id="378806"/>
    <lineage>
        <taxon>Bacteria</taxon>
        <taxon>Pseudomonadati</taxon>
        <taxon>Myxococcota</taxon>
        <taxon>Myxococcia</taxon>
        <taxon>Myxococcales</taxon>
        <taxon>Cystobacterineae</taxon>
        <taxon>Archangiaceae</taxon>
        <taxon>Stigmatella</taxon>
    </lineage>
</organism>
<accession>Q096K9</accession>
<feature type="compositionally biased region" description="Polar residues" evidence="1">
    <location>
        <begin position="1"/>
        <end position="18"/>
    </location>
</feature>
<dbReference type="Proteomes" id="UP000032702">
    <property type="component" value="Unassembled WGS sequence"/>
</dbReference>
<sequence length="140" mass="15508">MSLSRGATALHSVTSDTAAQEHRMSNKHKLLAKNRKVAKTIEIDGVKVDIIKPTMGDRLSLIEQARQAGDMNEKNEPTGERGGARLLARIAVCVIHDSETKHPMFSVNDVDELLHESWLEEFAADLSEVFNVSAEKMRGK</sequence>
<evidence type="ECO:0000256" key="1">
    <source>
        <dbReference type="SAM" id="MobiDB-lite"/>
    </source>
</evidence>
<protein>
    <recommendedName>
        <fullName evidence="4">Phage tail assembly chaperone</fullName>
    </recommendedName>
</protein>
<dbReference type="EMBL" id="AAMD01000029">
    <property type="protein sequence ID" value="EAU67649.1"/>
    <property type="molecule type" value="Genomic_DNA"/>
</dbReference>
<gene>
    <name evidence="2" type="ORF">STIAU_0599</name>
</gene>
<feature type="region of interest" description="Disordered" evidence="1">
    <location>
        <begin position="1"/>
        <end position="28"/>
    </location>
</feature>
<dbReference type="AlphaFoldDB" id="Q096K9"/>
<comment type="caution">
    <text evidence="2">The sequence shown here is derived from an EMBL/GenBank/DDBJ whole genome shotgun (WGS) entry which is preliminary data.</text>
</comment>
<evidence type="ECO:0000313" key="2">
    <source>
        <dbReference type="EMBL" id="EAU67649.1"/>
    </source>
</evidence>
<dbReference type="PATRIC" id="fig|378806.16.peg.6903"/>
<evidence type="ECO:0008006" key="4">
    <source>
        <dbReference type="Google" id="ProtNLM"/>
    </source>
</evidence>
<proteinExistence type="predicted"/>